<dbReference type="InterPro" id="IPR036135">
    <property type="entry name" value="MoeA_linker/N_sf"/>
</dbReference>
<dbReference type="EC" id="2.10.1.1" evidence="11"/>
<evidence type="ECO:0000256" key="1">
    <source>
        <dbReference type="ARBA" id="ARBA00001946"/>
    </source>
</evidence>
<evidence type="ECO:0000256" key="8">
    <source>
        <dbReference type="ARBA" id="ARBA00022842"/>
    </source>
</evidence>
<evidence type="ECO:0000256" key="11">
    <source>
        <dbReference type="RuleBase" id="RU365090"/>
    </source>
</evidence>
<dbReference type="KEGG" id="htq:FRZ44_09830"/>
<comment type="cofactor">
    <cofactor evidence="1 11">
        <name>Mg(2+)</name>
        <dbReference type="ChEBI" id="CHEBI:18420"/>
    </cofactor>
</comment>
<dbReference type="Proteomes" id="UP000326202">
    <property type="component" value="Chromosome"/>
</dbReference>
<evidence type="ECO:0000256" key="6">
    <source>
        <dbReference type="ARBA" id="ARBA00022679"/>
    </source>
</evidence>
<evidence type="ECO:0000256" key="7">
    <source>
        <dbReference type="ARBA" id="ARBA00022723"/>
    </source>
</evidence>
<feature type="domain" description="MoaB/Mog" evidence="12">
    <location>
        <begin position="198"/>
        <end position="339"/>
    </location>
</feature>
<dbReference type="CDD" id="cd00887">
    <property type="entry name" value="MoeA"/>
    <property type="match status" value="1"/>
</dbReference>
<gene>
    <name evidence="13" type="ORF">FRZ44_09830</name>
</gene>
<keyword evidence="5 11" id="KW-0500">Molybdenum</keyword>
<dbReference type="GO" id="GO:0006777">
    <property type="term" value="P:Mo-molybdopterin cofactor biosynthetic process"/>
    <property type="evidence" value="ECO:0007669"/>
    <property type="project" value="UniProtKB-UniRule"/>
</dbReference>
<dbReference type="Pfam" id="PF00994">
    <property type="entry name" value="MoCF_biosynth"/>
    <property type="match status" value="1"/>
</dbReference>
<dbReference type="SMART" id="SM00852">
    <property type="entry name" value="MoCF_biosynth"/>
    <property type="match status" value="1"/>
</dbReference>
<evidence type="ECO:0000256" key="3">
    <source>
        <dbReference type="ARBA" id="ARBA00005046"/>
    </source>
</evidence>
<dbReference type="Pfam" id="PF03453">
    <property type="entry name" value="MoeA_N"/>
    <property type="match status" value="1"/>
</dbReference>
<keyword evidence="14" id="KW-1185">Reference proteome</keyword>
<sequence length="428" mass="45499">MTPSLDRDCFSNSEPLMPLETALALLRQRVHCVVGTETLPLEAAQDRILAADVIAGFDVPGHDNAAVDGYAVYAEDLGPPGETRLPIAGRAAAGHPLSHPQPRGTAVRIFTGAAMPTGPDGTSGPDTVAMQEECRVEGDSVVIGAGLKRGQNRRRRGEDVTAGRKILEAGTRLRPQEIGLAAAAGQARLALRTRLRVALFSTGDELAEPGQPLSSGTIHDSNRYILGALLRQSGASVSDLGILPDRPDAVRLALQVAARDHDLLLTSGGVSTGEEDHIKAAIATMGRLHFWRLAIKPGRPVALGQIDAGGRAVPFVGLPGNPVAAMVTYLRIARPLILGLMGATDLEPVRYRLPAAFSLRKKRDRREFLRGWIETDATGKQAVQRFEREGSGILTSMTTATGLVEIAEEVTAVAPGDLIDFLPFSDLR</sequence>
<keyword evidence="6 11" id="KW-0808">Transferase</keyword>
<dbReference type="SUPFAM" id="SSF63867">
    <property type="entry name" value="MoeA C-terminal domain-like"/>
    <property type="match status" value="1"/>
</dbReference>
<dbReference type="PANTHER" id="PTHR10192">
    <property type="entry name" value="MOLYBDOPTERIN BIOSYNTHESIS PROTEIN"/>
    <property type="match status" value="1"/>
</dbReference>
<comment type="pathway">
    <text evidence="3 11">Cofactor biosynthesis; molybdopterin biosynthesis.</text>
</comment>
<proteinExistence type="inferred from homology"/>
<dbReference type="GO" id="GO:0005829">
    <property type="term" value="C:cytosol"/>
    <property type="evidence" value="ECO:0007669"/>
    <property type="project" value="TreeGrafter"/>
</dbReference>
<evidence type="ECO:0000313" key="13">
    <source>
        <dbReference type="EMBL" id="QEX15696.1"/>
    </source>
</evidence>
<comment type="function">
    <text evidence="2 11">Catalyzes the insertion of molybdate into adenylated molybdopterin with the concomitant release of AMP.</text>
</comment>
<dbReference type="UniPathway" id="UPA00344"/>
<keyword evidence="9 11" id="KW-0501">Molybdenum cofactor biosynthesis</keyword>
<dbReference type="NCBIfam" id="NF045515">
    <property type="entry name" value="Glp_gephyrin"/>
    <property type="match status" value="1"/>
</dbReference>
<keyword evidence="8 11" id="KW-0460">Magnesium</keyword>
<dbReference type="EMBL" id="CP042906">
    <property type="protein sequence ID" value="QEX15696.1"/>
    <property type="molecule type" value="Genomic_DNA"/>
</dbReference>
<name>A0A5J6MLQ6_9PROT</name>
<dbReference type="InterPro" id="IPR005111">
    <property type="entry name" value="MoeA_C_domain_IV"/>
</dbReference>
<dbReference type="InterPro" id="IPR036425">
    <property type="entry name" value="MoaB/Mog-like_dom_sf"/>
</dbReference>
<evidence type="ECO:0000256" key="4">
    <source>
        <dbReference type="ARBA" id="ARBA00010763"/>
    </source>
</evidence>
<evidence type="ECO:0000256" key="9">
    <source>
        <dbReference type="ARBA" id="ARBA00023150"/>
    </source>
</evidence>
<evidence type="ECO:0000256" key="5">
    <source>
        <dbReference type="ARBA" id="ARBA00022505"/>
    </source>
</evidence>
<dbReference type="PROSITE" id="PS01079">
    <property type="entry name" value="MOCF_BIOSYNTHESIS_2"/>
    <property type="match status" value="1"/>
</dbReference>
<evidence type="ECO:0000256" key="2">
    <source>
        <dbReference type="ARBA" id="ARBA00002901"/>
    </source>
</evidence>
<keyword evidence="7 11" id="KW-0479">Metal-binding</keyword>
<dbReference type="InterPro" id="IPR001453">
    <property type="entry name" value="MoaB/Mog_dom"/>
</dbReference>
<dbReference type="InterPro" id="IPR005110">
    <property type="entry name" value="MoeA_linker/N"/>
</dbReference>
<evidence type="ECO:0000256" key="10">
    <source>
        <dbReference type="ARBA" id="ARBA00047317"/>
    </source>
</evidence>
<protein>
    <recommendedName>
        <fullName evidence="11">Molybdopterin molybdenumtransferase</fullName>
        <ecNumber evidence="11">2.10.1.1</ecNumber>
    </recommendedName>
</protein>
<dbReference type="AlphaFoldDB" id="A0A5J6MLQ6"/>
<dbReference type="GO" id="GO:0046872">
    <property type="term" value="F:metal ion binding"/>
    <property type="evidence" value="ECO:0007669"/>
    <property type="project" value="UniProtKB-UniRule"/>
</dbReference>
<dbReference type="Gene3D" id="2.40.340.10">
    <property type="entry name" value="MoeA, C-terminal, domain IV"/>
    <property type="match status" value="1"/>
</dbReference>
<dbReference type="Pfam" id="PF03454">
    <property type="entry name" value="MoeA_C"/>
    <property type="match status" value="1"/>
</dbReference>
<dbReference type="InterPro" id="IPR036688">
    <property type="entry name" value="MoeA_C_domain_IV_sf"/>
</dbReference>
<dbReference type="InterPro" id="IPR038987">
    <property type="entry name" value="MoeA-like"/>
</dbReference>
<dbReference type="GO" id="GO:0061599">
    <property type="term" value="F:molybdopterin molybdotransferase activity"/>
    <property type="evidence" value="ECO:0007669"/>
    <property type="project" value="UniProtKB-UniRule"/>
</dbReference>
<dbReference type="Gene3D" id="3.40.980.10">
    <property type="entry name" value="MoaB/Mog-like domain"/>
    <property type="match status" value="1"/>
</dbReference>
<comment type="catalytic activity">
    <reaction evidence="10">
        <text>adenylyl-molybdopterin + molybdate = Mo-molybdopterin + AMP + H(+)</text>
        <dbReference type="Rhea" id="RHEA:35047"/>
        <dbReference type="ChEBI" id="CHEBI:15378"/>
        <dbReference type="ChEBI" id="CHEBI:36264"/>
        <dbReference type="ChEBI" id="CHEBI:62727"/>
        <dbReference type="ChEBI" id="CHEBI:71302"/>
        <dbReference type="ChEBI" id="CHEBI:456215"/>
        <dbReference type="EC" id="2.10.1.1"/>
    </reaction>
</comment>
<dbReference type="Gene3D" id="3.90.105.10">
    <property type="entry name" value="Molybdopterin biosynthesis moea protein, domain 2"/>
    <property type="match status" value="1"/>
</dbReference>
<evidence type="ECO:0000259" key="12">
    <source>
        <dbReference type="SMART" id="SM00852"/>
    </source>
</evidence>
<dbReference type="FunFam" id="3.40.980.10:FF:000004">
    <property type="entry name" value="Molybdopterin molybdenumtransferase"/>
    <property type="match status" value="1"/>
</dbReference>
<organism evidence="13 14">
    <name type="scientific">Hypericibacter terrae</name>
    <dbReference type="NCBI Taxonomy" id="2602015"/>
    <lineage>
        <taxon>Bacteria</taxon>
        <taxon>Pseudomonadati</taxon>
        <taxon>Pseudomonadota</taxon>
        <taxon>Alphaproteobacteria</taxon>
        <taxon>Rhodospirillales</taxon>
        <taxon>Dongiaceae</taxon>
        <taxon>Hypericibacter</taxon>
    </lineage>
</organism>
<dbReference type="SUPFAM" id="SSF53218">
    <property type="entry name" value="Molybdenum cofactor biosynthesis proteins"/>
    <property type="match status" value="1"/>
</dbReference>
<accession>A0A5J6MLQ6</accession>
<dbReference type="SUPFAM" id="SSF63882">
    <property type="entry name" value="MoeA N-terminal region -like"/>
    <property type="match status" value="1"/>
</dbReference>
<dbReference type="Gene3D" id="2.170.190.11">
    <property type="entry name" value="Molybdopterin biosynthesis moea protein, domain 3"/>
    <property type="match status" value="1"/>
</dbReference>
<reference evidence="13 14" key="1">
    <citation type="submission" date="2019-08" db="EMBL/GenBank/DDBJ databases">
        <title>Hyperibacter terrae gen. nov., sp. nov. and Hyperibacter viscosus sp. nov., two new members in the family Rhodospirillaceae isolated from the rhizosphere of Hypericum perforatum.</title>
        <authorList>
            <person name="Noviana Z."/>
        </authorList>
    </citation>
    <scope>NUCLEOTIDE SEQUENCE [LARGE SCALE GENOMIC DNA]</scope>
    <source>
        <strain evidence="13 14">R5913</strain>
    </source>
</reference>
<dbReference type="RefSeq" id="WP_151176126.1">
    <property type="nucleotide sequence ID" value="NZ_CP042906.1"/>
</dbReference>
<dbReference type="PANTHER" id="PTHR10192:SF5">
    <property type="entry name" value="GEPHYRIN"/>
    <property type="match status" value="1"/>
</dbReference>
<comment type="similarity">
    <text evidence="4 11">Belongs to the MoeA family.</text>
</comment>
<dbReference type="InterPro" id="IPR008284">
    <property type="entry name" value="MoCF_biosynth_CS"/>
</dbReference>
<dbReference type="OrthoDB" id="9804758at2"/>
<evidence type="ECO:0000313" key="14">
    <source>
        <dbReference type="Proteomes" id="UP000326202"/>
    </source>
</evidence>